<name>A0ACC0I4X3_9ERIC</name>
<comment type="caution">
    <text evidence="1">The sequence shown here is derived from an EMBL/GenBank/DDBJ whole genome shotgun (WGS) entry which is preliminary data.</text>
</comment>
<organism evidence="1 2">
    <name type="scientific">Camellia lanceoleosa</name>
    <dbReference type="NCBI Taxonomy" id="1840588"/>
    <lineage>
        <taxon>Eukaryota</taxon>
        <taxon>Viridiplantae</taxon>
        <taxon>Streptophyta</taxon>
        <taxon>Embryophyta</taxon>
        <taxon>Tracheophyta</taxon>
        <taxon>Spermatophyta</taxon>
        <taxon>Magnoliopsida</taxon>
        <taxon>eudicotyledons</taxon>
        <taxon>Gunneridae</taxon>
        <taxon>Pentapetalae</taxon>
        <taxon>asterids</taxon>
        <taxon>Ericales</taxon>
        <taxon>Theaceae</taxon>
        <taxon>Camellia</taxon>
    </lineage>
</organism>
<protein>
    <submittedName>
        <fullName evidence="1">Uncharacterized protein</fullName>
    </submittedName>
</protein>
<reference evidence="1 2" key="1">
    <citation type="journal article" date="2022" name="Plant J.">
        <title>Chromosome-level genome of Camellia lanceoleosa provides a valuable resource for understanding genome evolution and self-incompatibility.</title>
        <authorList>
            <person name="Gong W."/>
            <person name="Xiao S."/>
            <person name="Wang L."/>
            <person name="Liao Z."/>
            <person name="Chang Y."/>
            <person name="Mo W."/>
            <person name="Hu G."/>
            <person name="Li W."/>
            <person name="Zhao G."/>
            <person name="Zhu H."/>
            <person name="Hu X."/>
            <person name="Ji K."/>
            <person name="Xiang X."/>
            <person name="Song Q."/>
            <person name="Yuan D."/>
            <person name="Jin S."/>
            <person name="Zhang L."/>
        </authorList>
    </citation>
    <scope>NUCLEOTIDE SEQUENCE [LARGE SCALE GENOMIC DNA]</scope>
    <source>
        <strain evidence="1">SQ_2022a</strain>
    </source>
</reference>
<sequence length="89" mass="9662">MVHSLIPVPGATAPPISISTSSSSSSHSNSMKKTHLPSSSGFHRAWACHQAPSDQPTTYNCLPQEYYCIGLGWCSAGLEHWQPECKCRC</sequence>
<keyword evidence="2" id="KW-1185">Reference proteome</keyword>
<dbReference type="EMBL" id="CM045763">
    <property type="protein sequence ID" value="KAI8020897.1"/>
    <property type="molecule type" value="Genomic_DNA"/>
</dbReference>
<evidence type="ECO:0000313" key="1">
    <source>
        <dbReference type="EMBL" id="KAI8020897.1"/>
    </source>
</evidence>
<dbReference type="Proteomes" id="UP001060215">
    <property type="component" value="Chromosome 6"/>
</dbReference>
<gene>
    <name evidence="1" type="ORF">LOK49_LG03G03338</name>
</gene>
<accession>A0ACC0I4X3</accession>
<evidence type="ECO:0000313" key="2">
    <source>
        <dbReference type="Proteomes" id="UP001060215"/>
    </source>
</evidence>
<proteinExistence type="predicted"/>